<feature type="disulfide bond" evidence="15">
    <location>
        <begin position="349"/>
        <end position="400"/>
    </location>
</feature>
<feature type="region of interest" description="Disordered" evidence="17">
    <location>
        <begin position="237"/>
        <end position="268"/>
    </location>
</feature>
<dbReference type="PRINTS" id="PR01857">
    <property type="entry name" value="ADAMTSFAMILY"/>
</dbReference>
<feature type="disulfide bond" evidence="15">
    <location>
        <begin position="545"/>
        <end position="556"/>
    </location>
</feature>
<dbReference type="FunFam" id="2.20.100.10:FF:000006">
    <property type="entry name" value="A disintegrin and metalloproteinase with thrombospondin motifs 1"/>
    <property type="match status" value="1"/>
</dbReference>
<feature type="binding site" evidence="14">
    <location>
        <position position="474"/>
    </location>
    <ligand>
        <name>Ca(2+)</name>
        <dbReference type="ChEBI" id="CHEBI:29108"/>
        <label>2</label>
    </ligand>
</feature>
<keyword evidence="3" id="KW-0272">Extracellular matrix</keyword>
<feature type="compositionally biased region" description="Polar residues" evidence="17">
    <location>
        <begin position="1156"/>
        <end position="1169"/>
    </location>
</feature>
<feature type="domain" description="Peptidase M12B" evidence="19">
    <location>
        <begin position="274"/>
        <end position="476"/>
    </location>
</feature>
<evidence type="ECO:0000256" key="7">
    <source>
        <dbReference type="ARBA" id="ARBA00022737"/>
    </source>
</evidence>
<dbReference type="InterPro" id="IPR041645">
    <property type="entry name" value="ADAMTS_CR_2"/>
</dbReference>
<dbReference type="InterPro" id="IPR000884">
    <property type="entry name" value="TSP1_rpt"/>
</dbReference>
<feature type="binding site" evidence="14">
    <location>
        <position position="277"/>
    </location>
    <ligand>
        <name>Ca(2+)</name>
        <dbReference type="ChEBI" id="CHEBI:29108"/>
        <label>1</label>
    </ligand>
</feature>
<evidence type="ECO:0000256" key="10">
    <source>
        <dbReference type="ARBA" id="ARBA00023049"/>
    </source>
</evidence>
<evidence type="ECO:0000256" key="13">
    <source>
        <dbReference type="PIRSR" id="PIRSR613273-1"/>
    </source>
</evidence>
<dbReference type="InterPro" id="IPR024079">
    <property type="entry name" value="MetalloPept_cat_dom_sf"/>
</dbReference>
<dbReference type="Gene3D" id="3.40.1620.60">
    <property type="match status" value="1"/>
</dbReference>
<feature type="disulfide bond" evidence="15">
    <location>
        <begin position="507"/>
        <end position="532"/>
    </location>
</feature>
<evidence type="ECO:0000256" key="11">
    <source>
        <dbReference type="ARBA" id="ARBA00023157"/>
    </source>
</evidence>
<feature type="region of interest" description="Disordered" evidence="17">
    <location>
        <begin position="860"/>
        <end position="890"/>
    </location>
</feature>
<dbReference type="InterPro" id="IPR013273">
    <property type="entry name" value="ADAMTS/ADAMTS-like"/>
</dbReference>
<evidence type="ECO:0000256" key="15">
    <source>
        <dbReference type="PIRSR" id="PIRSR613273-3"/>
    </source>
</evidence>
<dbReference type="PANTHER" id="PTHR13723">
    <property type="entry name" value="ADAMTS A DISINTEGRIN AND METALLOPROTEASE WITH THROMBOSPONDIN MOTIFS PROTEASE"/>
    <property type="match status" value="1"/>
</dbReference>
<dbReference type="SUPFAM" id="SSF82895">
    <property type="entry name" value="TSP-1 type 1 repeat"/>
    <property type="match status" value="4"/>
</dbReference>
<dbReference type="GO" id="GO:0030198">
    <property type="term" value="P:extracellular matrix organization"/>
    <property type="evidence" value="ECO:0007669"/>
    <property type="project" value="InterPro"/>
</dbReference>
<evidence type="ECO:0000256" key="8">
    <source>
        <dbReference type="ARBA" id="ARBA00022801"/>
    </source>
</evidence>
<dbReference type="PROSITE" id="PS50092">
    <property type="entry name" value="TSP1"/>
    <property type="match status" value="4"/>
</dbReference>
<keyword evidence="14" id="KW-0106">Calcium</keyword>
<feature type="binding site" evidence="14 16">
    <location>
        <position position="420"/>
    </location>
    <ligand>
        <name>Zn(2+)</name>
        <dbReference type="ChEBI" id="CHEBI:29105"/>
        <note>catalytic</note>
    </ligand>
</feature>
<dbReference type="Pfam" id="PF01562">
    <property type="entry name" value="Pep_M12B_propep"/>
    <property type="match status" value="1"/>
</dbReference>
<dbReference type="Pfam" id="PF05986">
    <property type="entry name" value="ADAMTS_spacer1"/>
    <property type="match status" value="1"/>
</dbReference>
<proteinExistence type="predicted"/>
<evidence type="ECO:0000256" key="16">
    <source>
        <dbReference type="PROSITE-ProRule" id="PRU00276"/>
    </source>
</evidence>
<feature type="disulfide bond" evidence="15 16">
    <location>
        <begin position="433"/>
        <end position="457"/>
    </location>
</feature>
<comment type="caution">
    <text evidence="20">The sequence shown here is derived from an EMBL/GenBank/DDBJ whole genome shotgun (WGS) entry which is preliminary data.</text>
</comment>
<dbReference type="InterPro" id="IPR010294">
    <property type="entry name" value="ADAMTS_spacer1"/>
</dbReference>
<gene>
    <name evidence="20" type="ORF">HOLleu_38117</name>
</gene>
<keyword evidence="6 18" id="KW-0732">Signal</keyword>
<name>A0A9Q1BDW4_HOLLE</name>
<evidence type="ECO:0000256" key="2">
    <source>
        <dbReference type="ARBA" id="ARBA00022525"/>
    </source>
</evidence>
<comment type="cofactor">
    <cofactor evidence="14">
        <name>Zn(2+)</name>
        <dbReference type="ChEBI" id="CHEBI:29105"/>
    </cofactor>
    <text evidence="14">Binds 1 zinc ion per subunit.</text>
</comment>
<dbReference type="SMART" id="SM00209">
    <property type="entry name" value="TSP1"/>
    <property type="match status" value="4"/>
</dbReference>
<dbReference type="GO" id="GO:0031012">
    <property type="term" value="C:extracellular matrix"/>
    <property type="evidence" value="ECO:0007669"/>
    <property type="project" value="TreeGrafter"/>
</dbReference>
<evidence type="ECO:0000256" key="6">
    <source>
        <dbReference type="ARBA" id="ARBA00022729"/>
    </source>
</evidence>
<feature type="binding site" evidence="14">
    <location>
        <position position="360"/>
    </location>
    <ligand>
        <name>Ca(2+)</name>
        <dbReference type="ChEBI" id="CHEBI:29108"/>
        <label>1</label>
    </ligand>
</feature>
<dbReference type="InterPro" id="IPR001590">
    <property type="entry name" value="Peptidase_M12B"/>
</dbReference>
<dbReference type="PROSITE" id="PS50215">
    <property type="entry name" value="ADAM_MEPRO"/>
    <property type="match status" value="1"/>
</dbReference>
<dbReference type="Gene3D" id="3.40.390.10">
    <property type="entry name" value="Collagenase (Catalytic Domain)"/>
    <property type="match status" value="1"/>
</dbReference>
<evidence type="ECO:0000259" key="19">
    <source>
        <dbReference type="PROSITE" id="PS50215"/>
    </source>
</evidence>
<dbReference type="Gene3D" id="2.20.100.10">
    <property type="entry name" value="Thrombospondin type-1 (TSP1) repeat"/>
    <property type="match status" value="4"/>
</dbReference>
<dbReference type="GO" id="GO:0006508">
    <property type="term" value="P:proteolysis"/>
    <property type="evidence" value="ECO:0007669"/>
    <property type="project" value="UniProtKB-KW"/>
</dbReference>
<accession>A0A9Q1BDW4</accession>
<keyword evidence="5 14" id="KW-0479">Metal-binding</keyword>
<evidence type="ECO:0000256" key="3">
    <source>
        <dbReference type="ARBA" id="ARBA00022530"/>
    </source>
</evidence>
<evidence type="ECO:0000313" key="21">
    <source>
        <dbReference type="Proteomes" id="UP001152320"/>
    </source>
</evidence>
<dbReference type="GO" id="GO:0046872">
    <property type="term" value="F:metal ion binding"/>
    <property type="evidence" value="ECO:0007669"/>
    <property type="project" value="UniProtKB-KW"/>
</dbReference>
<dbReference type="Proteomes" id="UP001152320">
    <property type="component" value="Chromosome 20"/>
</dbReference>
<evidence type="ECO:0000256" key="5">
    <source>
        <dbReference type="ARBA" id="ARBA00022723"/>
    </source>
</evidence>
<keyword evidence="11 15" id="KW-1015">Disulfide bond</keyword>
<feature type="disulfide bond" evidence="15">
    <location>
        <begin position="496"/>
        <end position="521"/>
    </location>
</feature>
<feature type="compositionally biased region" description="Polar residues" evidence="17">
    <location>
        <begin position="860"/>
        <end position="874"/>
    </location>
</feature>
<dbReference type="EMBL" id="JAIZAY010000020">
    <property type="protein sequence ID" value="KAJ8023045.1"/>
    <property type="molecule type" value="Genomic_DNA"/>
</dbReference>
<feature type="binding site" evidence="14">
    <location>
        <position position="471"/>
    </location>
    <ligand>
        <name>Ca(2+)</name>
        <dbReference type="ChEBI" id="CHEBI:29108"/>
        <label>1</label>
    </ligand>
</feature>
<feature type="disulfide bond" evidence="15">
    <location>
        <begin position="580"/>
        <end position="618"/>
    </location>
</feature>
<feature type="region of interest" description="Disordered" evidence="17">
    <location>
        <begin position="1130"/>
        <end position="1177"/>
    </location>
</feature>
<dbReference type="Pfam" id="PF01421">
    <property type="entry name" value="Reprolysin"/>
    <property type="match status" value="1"/>
</dbReference>
<feature type="compositionally biased region" description="Basic residues" evidence="17">
    <location>
        <begin position="71"/>
        <end position="83"/>
    </location>
</feature>
<keyword evidence="21" id="KW-1185">Reference proteome</keyword>
<dbReference type="Gene3D" id="2.60.120.830">
    <property type="match status" value="1"/>
</dbReference>
<organism evidence="20 21">
    <name type="scientific">Holothuria leucospilota</name>
    <name type="common">Black long sea cucumber</name>
    <name type="synonym">Mertensiothuria leucospilota</name>
    <dbReference type="NCBI Taxonomy" id="206669"/>
    <lineage>
        <taxon>Eukaryota</taxon>
        <taxon>Metazoa</taxon>
        <taxon>Echinodermata</taxon>
        <taxon>Eleutherozoa</taxon>
        <taxon>Echinozoa</taxon>
        <taxon>Holothuroidea</taxon>
        <taxon>Aspidochirotacea</taxon>
        <taxon>Aspidochirotida</taxon>
        <taxon>Holothuriidae</taxon>
        <taxon>Holothuria</taxon>
    </lineage>
</organism>
<feature type="binding site" evidence="14">
    <location>
        <position position="474"/>
    </location>
    <ligand>
        <name>Ca(2+)</name>
        <dbReference type="ChEBI" id="CHEBI:29108"/>
        <label>1</label>
    </ligand>
</feature>
<evidence type="ECO:0000256" key="4">
    <source>
        <dbReference type="ARBA" id="ARBA00022670"/>
    </source>
</evidence>
<dbReference type="Pfam" id="PF00090">
    <property type="entry name" value="TSP_1"/>
    <property type="match status" value="1"/>
</dbReference>
<evidence type="ECO:0000256" key="18">
    <source>
        <dbReference type="SAM" id="SignalP"/>
    </source>
</evidence>
<keyword evidence="4" id="KW-0645">Protease</keyword>
<feature type="disulfide bond" evidence="15">
    <location>
        <begin position="516"/>
        <end position="551"/>
    </location>
</feature>
<feature type="region of interest" description="Disordered" evidence="17">
    <location>
        <begin position="71"/>
        <end position="96"/>
    </location>
</feature>
<keyword evidence="12" id="KW-0325">Glycoprotein</keyword>
<evidence type="ECO:0000256" key="14">
    <source>
        <dbReference type="PIRSR" id="PIRSR613273-2"/>
    </source>
</evidence>
<feature type="active site" evidence="13 16">
    <location>
        <position position="417"/>
    </location>
</feature>
<dbReference type="InterPro" id="IPR050439">
    <property type="entry name" value="ADAMTS_ADAMTS-like"/>
</dbReference>
<keyword evidence="9 14" id="KW-0862">Zinc</keyword>
<dbReference type="InterPro" id="IPR045371">
    <property type="entry name" value="ADAMTS_CR_3"/>
</dbReference>
<comment type="subcellular location">
    <subcellularLocation>
        <location evidence="1">Secreted</location>
        <location evidence="1">Extracellular space</location>
        <location evidence="1">Extracellular matrix</location>
    </subcellularLocation>
</comment>
<comment type="caution">
    <text evidence="16">Lacks conserved residue(s) required for the propagation of feature annotation.</text>
</comment>
<dbReference type="PANTHER" id="PTHR13723:SF304">
    <property type="entry name" value="A DISINTEGRIN AND METALLOPROTEINASE WITH THROMBOSPONDIN MOTIFS 2-LIKE PROTEIN"/>
    <property type="match status" value="1"/>
</dbReference>
<feature type="binding site" evidence="14">
    <location>
        <position position="367"/>
    </location>
    <ligand>
        <name>Ca(2+)</name>
        <dbReference type="ChEBI" id="CHEBI:29108"/>
        <label>1</label>
    </ligand>
</feature>
<feature type="disulfide bond" evidence="15">
    <location>
        <begin position="576"/>
        <end position="613"/>
    </location>
</feature>
<dbReference type="Pfam" id="PF19236">
    <property type="entry name" value="ADAMTS_CR_3"/>
    <property type="match status" value="1"/>
</dbReference>
<evidence type="ECO:0000256" key="9">
    <source>
        <dbReference type="ARBA" id="ARBA00022833"/>
    </source>
</evidence>
<keyword evidence="8" id="KW-0378">Hydrolase</keyword>
<evidence type="ECO:0000256" key="12">
    <source>
        <dbReference type="ARBA" id="ARBA00023180"/>
    </source>
</evidence>
<dbReference type="InterPro" id="IPR002870">
    <property type="entry name" value="Peptidase_M12B_N"/>
</dbReference>
<keyword evidence="7" id="KW-0677">Repeat</keyword>
<feature type="binding site" evidence="14 16">
    <location>
        <position position="426"/>
    </location>
    <ligand>
        <name>Zn(2+)</name>
        <dbReference type="ChEBI" id="CHEBI:29105"/>
        <note>catalytic</note>
    </ligand>
</feature>
<dbReference type="OrthoDB" id="5855429at2759"/>
<dbReference type="FunFam" id="2.20.100.10:FF:000005">
    <property type="entry name" value="ADAM metallopeptidase with thrombospondin type 1 motif 9"/>
    <property type="match status" value="1"/>
</dbReference>
<sequence length="1177" mass="131960">MSLVRIGWVMFLFTQVYGASLPGKYSKKHEELLSKLSNYRLVRPFRSTSEGVFVSHDLTTAHEEEHLEYKRVKRAHNQRRRRRSVDAGGNGDEYSEDMDQPHGSLFHFVLEGMNGEHLMLNVERNKELFSPSFAVERYLENGTLVKEHPNTRCYYLGHVSHKPNSSVAISNCAGMSGWISTGDEEYIIEPVEVEHPPVTSNFTYDGVHILYRSSDHAGPENPKLEIPETLVDTHGLKDDTMSWTDQGSGDSEEEEAHQRQRRQASRVYTTDSPHFVETMIAADSSMHEFHGSGLTLYLTTMINIVNKAYAHESLGVNIKFVIVRIILLNKDQSALIVSKEPEITLRRFCHWAALENTPDDTSPKHYDYAALMERVYNEEGEVISGGFAPVTGMCAISRSCSLNRDEGLLTSFVVAHEAGHVLGMEHDSAQNACELQDGAIMAAVVTATYNKYFWSSCSKREVLRQLPNLYCLRDTPFNTTEDMPFPGIRYTMNDQCRFDFGPGTITCNGQYNIDACKNLWCLQPDSVPVRTCRSKKGPPLDGSSCGPGMWCIQGRCVDIENRQHGAWGEWQKWSDCTYNCGTGVQTRIRHCDNPPPVNGGRDCEGKSLEYKLCNTKPCKKNKDRRAMQCQDNLGNWVYHGATHQWMPFQNRNRTQQCKLTCMSENSGDVVVSTYNVTDGTPCNYEDKDSICIQGECVNVGCDRRLNSTLATDICGVCGGNNTSCKQIKGAKRQMPKQAKQYKKEGEIPSKERKYVKIVRIPAGATNVKVEEVRPSPYFIALKETVNGRYILNGARKQSKAHDFIDQGIRYIYRPNNMETLVTAGPLPVDIQLRVFVNAKISLIHLRWSYYIQSEETQAVGTPHLRSSQQDTNEAPRSVTEDIPETPEYPNTPEGFLWKSTGWTECTVSCGGGISYYQYQCERTRDNATVNPRRCNQKGYDPQAISKPCNEEECLPDKPPPVYEWRTSDWGPCSRTCGAPGTKSRTLGCQEVRYNEDGSLFERGTNVTLGYCPEHDRPAEVAECQGRACSAEWETGSWSGCSVTCGSGIQTRTVSCDKPEGREDEFRCFASKPPSKRSCDTNPCPAVVGCQPSNPQICKPKNYLKYCTVSGYEDFCCATCEEQKAKLAAGKEKSKKKKKKSRANQGGNVLEELITFTPRNSTVSPTTISGETADGHAN</sequence>
<protein>
    <submittedName>
        <fullName evidence="20">A disintegrin and metalloproteinase with thrombospondin motifs 3</fullName>
    </submittedName>
</protein>
<feature type="binding site" evidence="14">
    <location>
        <position position="277"/>
    </location>
    <ligand>
        <name>Ca(2+)</name>
        <dbReference type="ChEBI" id="CHEBI:29108"/>
        <label>2</label>
    </ligand>
</feature>
<feature type="compositionally biased region" description="Basic residues" evidence="17">
    <location>
        <begin position="1132"/>
        <end position="1141"/>
    </location>
</feature>
<feature type="chain" id="PRO_5040404084" evidence="18">
    <location>
        <begin position="19"/>
        <end position="1177"/>
    </location>
</feature>
<reference evidence="20" key="1">
    <citation type="submission" date="2021-10" db="EMBL/GenBank/DDBJ databases">
        <title>Tropical sea cucumber genome reveals ecological adaptation and Cuvierian tubules defense mechanism.</title>
        <authorList>
            <person name="Chen T."/>
        </authorList>
    </citation>
    <scope>NUCLEOTIDE SEQUENCE</scope>
    <source>
        <strain evidence="20">Nanhai2018</strain>
        <tissue evidence="20">Muscle</tissue>
    </source>
</reference>
<feature type="disulfide bond" evidence="15">
    <location>
        <begin position="394"/>
        <end position="471"/>
    </location>
</feature>
<feature type="binding site" evidence="14">
    <location>
        <position position="360"/>
    </location>
    <ligand>
        <name>Ca(2+)</name>
        <dbReference type="ChEBI" id="CHEBI:29108"/>
        <label>2</label>
    </ligand>
</feature>
<evidence type="ECO:0000256" key="17">
    <source>
        <dbReference type="SAM" id="MobiDB-lite"/>
    </source>
</evidence>
<dbReference type="GO" id="GO:0004222">
    <property type="term" value="F:metalloendopeptidase activity"/>
    <property type="evidence" value="ECO:0007669"/>
    <property type="project" value="InterPro"/>
</dbReference>
<dbReference type="Pfam" id="PF17771">
    <property type="entry name" value="ADAMTS_CR_2"/>
    <property type="match status" value="1"/>
</dbReference>
<evidence type="ECO:0000256" key="1">
    <source>
        <dbReference type="ARBA" id="ARBA00004498"/>
    </source>
</evidence>
<keyword evidence="10" id="KW-0482">Metalloprotease</keyword>
<evidence type="ECO:0000313" key="20">
    <source>
        <dbReference type="EMBL" id="KAJ8023045.1"/>
    </source>
</evidence>
<dbReference type="PRINTS" id="PR01705">
    <property type="entry name" value="TSP1REPEAT"/>
</dbReference>
<dbReference type="InterPro" id="IPR036383">
    <property type="entry name" value="TSP1_rpt_sf"/>
</dbReference>
<dbReference type="Pfam" id="PF19030">
    <property type="entry name" value="TSP1_ADAMTS"/>
    <property type="match status" value="3"/>
</dbReference>
<feature type="signal peptide" evidence="18">
    <location>
        <begin position="1"/>
        <end position="18"/>
    </location>
</feature>
<dbReference type="SUPFAM" id="SSF55486">
    <property type="entry name" value="Metalloproteases ('zincins'), catalytic domain"/>
    <property type="match status" value="1"/>
</dbReference>
<feature type="disulfide bond" evidence="15">
    <location>
        <begin position="591"/>
        <end position="603"/>
    </location>
</feature>
<keyword evidence="2" id="KW-0964">Secreted</keyword>
<feature type="binding site" evidence="14 16">
    <location>
        <position position="416"/>
    </location>
    <ligand>
        <name>Zn(2+)</name>
        <dbReference type="ChEBI" id="CHEBI:29105"/>
        <note>catalytic</note>
    </ligand>
</feature>
<dbReference type="AlphaFoldDB" id="A0A9Q1BDW4"/>